<dbReference type="InterPro" id="IPR050855">
    <property type="entry name" value="NDM-1-like"/>
</dbReference>
<reference evidence="2 3" key="1">
    <citation type="submission" date="2017-06" db="EMBL/GenBank/DDBJ databases">
        <authorList>
            <person name="Kim H.J."/>
            <person name="Triplett B.A."/>
        </authorList>
    </citation>
    <scope>NUCLEOTIDE SEQUENCE [LARGE SCALE GENOMIC DNA]</scope>
    <source>
        <strain evidence="2 3">DSM 18704</strain>
    </source>
</reference>
<proteinExistence type="predicted"/>
<dbReference type="NCBIfam" id="NF012229">
    <property type="entry name" value="bla_class_B_core"/>
    <property type="match status" value="1"/>
</dbReference>
<dbReference type="SUPFAM" id="SSF56281">
    <property type="entry name" value="Metallo-hydrolase/oxidoreductase"/>
    <property type="match status" value="1"/>
</dbReference>
<name>A0A239MDE2_9BACT</name>
<dbReference type="Pfam" id="PF00753">
    <property type="entry name" value="Lactamase_B"/>
    <property type="match status" value="1"/>
</dbReference>
<dbReference type="EMBL" id="FZOU01000011">
    <property type="protein sequence ID" value="SNT40074.1"/>
    <property type="molecule type" value="Genomic_DNA"/>
</dbReference>
<organism evidence="2 3">
    <name type="scientific">Granulicella rosea</name>
    <dbReference type="NCBI Taxonomy" id="474952"/>
    <lineage>
        <taxon>Bacteria</taxon>
        <taxon>Pseudomonadati</taxon>
        <taxon>Acidobacteriota</taxon>
        <taxon>Terriglobia</taxon>
        <taxon>Terriglobales</taxon>
        <taxon>Acidobacteriaceae</taxon>
        <taxon>Granulicella</taxon>
    </lineage>
</organism>
<protein>
    <submittedName>
        <fullName evidence="2">Metallo-beta-lactamase class B</fullName>
    </submittedName>
</protein>
<dbReference type="RefSeq" id="WP_089410229.1">
    <property type="nucleotide sequence ID" value="NZ_FZOU01000011.1"/>
</dbReference>
<dbReference type="InterPro" id="IPR001279">
    <property type="entry name" value="Metallo-B-lactamas"/>
</dbReference>
<dbReference type="SMART" id="SM00849">
    <property type="entry name" value="Lactamase_B"/>
    <property type="match status" value="1"/>
</dbReference>
<dbReference type="AlphaFoldDB" id="A0A239MDE2"/>
<gene>
    <name evidence="2" type="ORF">SAMN05421770_11162</name>
</gene>
<sequence>MNFQLIRRVGLLCLIFFAVLRLDAEVKPAWTTPLAPFRIADNLYYVGSQDLAAYLVTTPAGNILINANLPSSPPLIRASVEKLGFRWQDTKILLNSQAHFDHAGGYARVLRETHAQSMAMEYDAGVIRSGGGTDFLLASGSVPRYPAARVDRVLHDGDTVTLGGVTLTAHRTAGHTRGCTTWTMQVHLPGEPADRLRNVVIVGGYTLWSDFKLVDSPGHPASYPGIADDFRRTFALYESLPCDIFLGDHGEHFGLLAKVARMPQEGDAVWIDPEGYRATIAAGKAAFEKALAEQQRR</sequence>
<dbReference type="OrthoDB" id="9802248at2"/>
<evidence type="ECO:0000313" key="2">
    <source>
        <dbReference type="EMBL" id="SNT40074.1"/>
    </source>
</evidence>
<feature type="domain" description="Metallo-beta-lactamase" evidence="1">
    <location>
        <begin position="50"/>
        <end position="249"/>
    </location>
</feature>
<dbReference type="Proteomes" id="UP000198356">
    <property type="component" value="Unassembled WGS sequence"/>
</dbReference>
<dbReference type="PANTHER" id="PTHR42951:SF17">
    <property type="entry name" value="METALLO-BETA-LACTAMASE DOMAIN-CONTAINING PROTEIN"/>
    <property type="match status" value="1"/>
</dbReference>
<dbReference type="NCBIfam" id="NF033105">
    <property type="entry name" value="bla_subclass_B3"/>
    <property type="match status" value="1"/>
</dbReference>
<dbReference type="InterPro" id="IPR036866">
    <property type="entry name" value="RibonucZ/Hydroxyglut_hydro"/>
</dbReference>
<dbReference type="Gene3D" id="3.60.15.10">
    <property type="entry name" value="Ribonuclease Z/Hydroxyacylglutathione hydrolase-like"/>
    <property type="match status" value="1"/>
</dbReference>
<evidence type="ECO:0000259" key="1">
    <source>
        <dbReference type="SMART" id="SM00849"/>
    </source>
</evidence>
<keyword evidence="3" id="KW-1185">Reference proteome</keyword>
<dbReference type="PANTHER" id="PTHR42951">
    <property type="entry name" value="METALLO-BETA-LACTAMASE DOMAIN-CONTAINING"/>
    <property type="match status" value="1"/>
</dbReference>
<evidence type="ECO:0000313" key="3">
    <source>
        <dbReference type="Proteomes" id="UP000198356"/>
    </source>
</evidence>
<accession>A0A239MDE2</accession>